<evidence type="ECO:0000256" key="2">
    <source>
        <dbReference type="ARBA" id="ARBA00022692"/>
    </source>
</evidence>
<feature type="transmembrane region" description="Helical" evidence="5">
    <location>
        <begin position="424"/>
        <end position="447"/>
    </location>
</feature>
<evidence type="ECO:0000313" key="7">
    <source>
        <dbReference type="Proteomes" id="UP001595904"/>
    </source>
</evidence>
<comment type="subcellular location">
    <subcellularLocation>
        <location evidence="1">Membrane</location>
        <topology evidence="1">Multi-pass membrane protein</topology>
    </subcellularLocation>
</comment>
<feature type="transmembrane region" description="Helical" evidence="5">
    <location>
        <begin position="257"/>
        <end position="279"/>
    </location>
</feature>
<keyword evidence="4 5" id="KW-0472">Membrane</keyword>
<dbReference type="RefSeq" id="WP_380601823.1">
    <property type="nucleotide sequence ID" value="NZ_JBHSDU010000014.1"/>
</dbReference>
<keyword evidence="2 5" id="KW-0812">Transmembrane</keyword>
<reference evidence="7" key="1">
    <citation type="journal article" date="2019" name="Int. J. Syst. Evol. Microbiol.">
        <title>The Global Catalogue of Microorganisms (GCM) 10K type strain sequencing project: providing services to taxonomists for standard genome sequencing and annotation.</title>
        <authorList>
            <consortium name="The Broad Institute Genomics Platform"/>
            <consortium name="The Broad Institute Genome Sequencing Center for Infectious Disease"/>
            <person name="Wu L."/>
            <person name="Ma J."/>
        </authorList>
    </citation>
    <scope>NUCLEOTIDE SEQUENCE [LARGE SCALE GENOMIC DNA]</scope>
    <source>
        <strain evidence="7">CGMCC 1.10759</strain>
    </source>
</reference>
<keyword evidence="7" id="KW-1185">Reference proteome</keyword>
<evidence type="ECO:0000256" key="1">
    <source>
        <dbReference type="ARBA" id="ARBA00004141"/>
    </source>
</evidence>
<evidence type="ECO:0000256" key="4">
    <source>
        <dbReference type="ARBA" id="ARBA00023136"/>
    </source>
</evidence>
<dbReference type="PANTHER" id="PTHR11706:SF3">
    <property type="entry name" value="METAL ION TRANSPORT PROTEIN"/>
    <property type="match status" value="1"/>
</dbReference>
<evidence type="ECO:0000256" key="5">
    <source>
        <dbReference type="SAM" id="Phobius"/>
    </source>
</evidence>
<organism evidence="6 7">
    <name type="scientific">Steroidobacter flavus</name>
    <dbReference type="NCBI Taxonomy" id="1842136"/>
    <lineage>
        <taxon>Bacteria</taxon>
        <taxon>Pseudomonadati</taxon>
        <taxon>Pseudomonadota</taxon>
        <taxon>Gammaproteobacteria</taxon>
        <taxon>Steroidobacterales</taxon>
        <taxon>Steroidobacteraceae</taxon>
        <taxon>Steroidobacter</taxon>
    </lineage>
</organism>
<feature type="transmembrane region" description="Helical" evidence="5">
    <location>
        <begin position="45"/>
        <end position="67"/>
    </location>
</feature>
<keyword evidence="3 5" id="KW-1133">Transmembrane helix</keyword>
<protein>
    <submittedName>
        <fullName evidence="6">Nramp family divalent metal transporter</fullName>
    </submittedName>
</protein>
<evidence type="ECO:0000313" key="6">
    <source>
        <dbReference type="EMBL" id="MFC4312437.1"/>
    </source>
</evidence>
<name>A0ABV8SZD8_9GAMM</name>
<evidence type="ECO:0000256" key="3">
    <source>
        <dbReference type="ARBA" id="ARBA00022989"/>
    </source>
</evidence>
<dbReference type="NCBIfam" id="NF037982">
    <property type="entry name" value="Nramp_1"/>
    <property type="match status" value="1"/>
</dbReference>
<proteinExistence type="predicted"/>
<accession>A0ABV8SZD8</accession>
<feature type="transmembrane region" description="Helical" evidence="5">
    <location>
        <begin position="99"/>
        <end position="130"/>
    </location>
</feature>
<gene>
    <name evidence="6" type="ORF">ACFPN2_25365</name>
</gene>
<comment type="caution">
    <text evidence="6">The sequence shown here is derived from an EMBL/GenBank/DDBJ whole genome shotgun (WGS) entry which is preliminary data.</text>
</comment>
<sequence length="449" mass="49251">MATLETHGVREPPRTLGGLLRNVGPGVVVAGSVVGAGELLVTPRVGAQVGFIFLWGVVFACLAKFFIQLELGRQCILHNRTTIQILDRIPGPRFRNTSWLVWLCIAGYLSVTLTLIGILGSVSGVLAVIFPGMSPRAWAVVVFVVLSILLWRGLYKDLEKMVMTLVASFSLVVVTSLLLLQGTPYAITAPEIVSGFGFALPADGAFVALALMGAVGTTAVELFMYPYWVKEKGYPEFVGPQEDTPEWRARYRGWMRVLTTDALVCTCIALFVTCVYYLLGAAVLARLKVLPEGVRVVEQVSLIFTKSFGDWAFYVFMVGALCTLFATLLVFSASSGRIGADFLRQIGVGRWDAAGRAQSAVNWMRTLQIAFPLLWLSFILVDLRTLDFVLKGANANNMFLIPLAYGVLHLAMRTPTQQRMSLGVECSLLFTIWAILNFTVTNLFHLFTA</sequence>
<dbReference type="PANTHER" id="PTHR11706">
    <property type="entry name" value="SOLUTE CARRIER PROTEIN FAMILY 11 MEMBER"/>
    <property type="match status" value="1"/>
</dbReference>
<feature type="transmembrane region" description="Helical" evidence="5">
    <location>
        <begin position="162"/>
        <end position="185"/>
    </location>
</feature>
<dbReference type="InterPro" id="IPR001046">
    <property type="entry name" value="NRAMP_fam"/>
</dbReference>
<feature type="transmembrane region" description="Helical" evidence="5">
    <location>
        <begin position="205"/>
        <end position="225"/>
    </location>
</feature>
<dbReference type="Proteomes" id="UP001595904">
    <property type="component" value="Unassembled WGS sequence"/>
</dbReference>
<feature type="transmembrane region" description="Helical" evidence="5">
    <location>
        <begin position="311"/>
        <end position="331"/>
    </location>
</feature>
<feature type="transmembrane region" description="Helical" evidence="5">
    <location>
        <begin position="136"/>
        <end position="155"/>
    </location>
</feature>
<dbReference type="Pfam" id="PF01566">
    <property type="entry name" value="Nramp"/>
    <property type="match status" value="1"/>
</dbReference>
<dbReference type="EMBL" id="JBHSDU010000014">
    <property type="protein sequence ID" value="MFC4312437.1"/>
    <property type="molecule type" value="Genomic_DNA"/>
</dbReference>